<feature type="compositionally biased region" description="Low complexity" evidence="1">
    <location>
        <begin position="339"/>
        <end position="348"/>
    </location>
</feature>
<dbReference type="InterPro" id="IPR016181">
    <property type="entry name" value="Acyl_CoA_acyltransferase"/>
</dbReference>
<dbReference type="OrthoDB" id="64477at2759"/>
<accession>A0A8H5D254</accession>
<feature type="region of interest" description="Disordered" evidence="1">
    <location>
        <begin position="381"/>
        <end position="502"/>
    </location>
</feature>
<evidence type="ECO:0000313" key="2">
    <source>
        <dbReference type="EMBL" id="KAF5352191.1"/>
    </source>
</evidence>
<evidence type="ECO:0008006" key="4">
    <source>
        <dbReference type="Google" id="ProtNLM"/>
    </source>
</evidence>
<organism evidence="2 3">
    <name type="scientific">Tetrapyrgos nigripes</name>
    <dbReference type="NCBI Taxonomy" id="182062"/>
    <lineage>
        <taxon>Eukaryota</taxon>
        <taxon>Fungi</taxon>
        <taxon>Dikarya</taxon>
        <taxon>Basidiomycota</taxon>
        <taxon>Agaricomycotina</taxon>
        <taxon>Agaricomycetes</taxon>
        <taxon>Agaricomycetidae</taxon>
        <taxon>Agaricales</taxon>
        <taxon>Marasmiineae</taxon>
        <taxon>Marasmiaceae</taxon>
        <taxon>Tetrapyrgos</taxon>
    </lineage>
</organism>
<dbReference type="SUPFAM" id="SSF55729">
    <property type="entry name" value="Acyl-CoA N-acyltransferases (Nat)"/>
    <property type="match status" value="1"/>
</dbReference>
<keyword evidence="3" id="KW-1185">Reference proteome</keyword>
<feature type="region of interest" description="Disordered" evidence="1">
    <location>
        <begin position="337"/>
        <end position="366"/>
    </location>
</feature>
<feature type="compositionally biased region" description="Low complexity" evidence="1">
    <location>
        <begin position="411"/>
        <end position="425"/>
    </location>
</feature>
<evidence type="ECO:0000256" key="1">
    <source>
        <dbReference type="SAM" id="MobiDB-lite"/>
    </source>
</evidence>
<protein>
    <recommendedName>
        <fullName evidence="4">N-acetyltransferase domain-containing protein</fullName>
    </recommendedName>
</protein>
<dbReference type="EMBL" id="JAACJM010000067">
    <property type="protein sequence ID" value="KAF5352191.1"/>
    <property type="molecule type" value="Genomic_DNA"/>
</dbReference>
<proteinExistence type="predicted"/>
<dbReference type="AlphaFoldDB" id="A0A8H5D254"/>
<gene>
    <name evidence="2" type="ORF">D9758_009257</name>
</gene>
<sequence>MSFLIKEGKIQIVTLQDSFHLTYLPSYQLDHLQTLYEELQLASVEAGRYPEEDILMFAHRTKYFGIIIGKQSQSTEESVASGSPTRKNCRKELSVGCPVFISMVSSSLLQTGQSLKKVDDNDLKNHVNDDLYSMLNSSKNDPQDTGTQEWDDFIWRGLPSIEVLEDAPRYVQENPVQILAQSSYGILGFVFLIPIQEVCFPDAFTAAEEMVVGIILSEDHRGFGYAKEALQLVLEVGFDSFKCRQLRANILDTYCKDQLVNLFTQTHFKHVGRRRRCYYSVLEQEWKDVTSFAIRDTEYYANRSYPQRAAPATLLVWNEVRHSDPFHLQRTSSMETLRGSSVSVGTTGASQSDDEESALESDGWSSPVVVGKGKRKIWDTDEVSTSDGWSSPVFIGKGKRKLGDESPASTRPGSPCSSERSSGSRIAVGHKLRKLATDSVGATNSDDDDYGSLLSFPSPPPEVPPSPVFSTFSSADSDASSNWSAQTSSDWALLESASGSER</sequence>
<feature type="compositionally biased region" description="Pro residues" evidence="1">
    <location>
        <begin position="457"/>
        <end position="467"/>
    </location>
</feature>
<name>A0A8H5D254_9AGAR</name>
<dbReference type="Proteomes" id="UP000559256">
    <property type="component" value="Unassembled WGS sequence"/>
</dbReference>
<reference evidence="2 3" key="1">
    <citation type="journal article" date="2020" name="ISME J.">
        <title>Uncovering the hidden diversity of litter-decomposition mechanisms in mushroom-forming fungi.</title>
        <authorList>
            <person name="Floudas D."/>
            <person name="Bentzer J."/>
            <person name="Ahren D."/>
            <person name="Johansson T."/>
            <person name="Persson P."/>
            <person name="Tunlid A."/>
        </authorList>
    </citation>
    <scope>NUCLEOTIDE SEQUENCE [LARGE SCALE GENOMIC DNA]</scope>
    <source>
        <strain evidence="2 3">CBS 291.85</strain>
    </source>
</reference>
<feature type="compositionally biased region" description="Low complexity" evidence="1">
    <location>
        <begin position="468"/>
        <end position="481"/>
    </location>
</feature>
<comment type="caution">
    <text evidence="2">The sequence shown here is derived from an EMBL/GenBank/DDBJ whole genome shotgun (WGS) entry which is preliminary data.</text>
</comment>
<evidence type="ECO:0000313" key="3">
    <source>
        <dbReference type="Proteomes" id="UP000559256"/>
    </source>
</evidence>
<dbReference type="Gene3D" id="3.40.630.30">
    <property type="match status" value="1"/>
</dbReference>